<organism evidence="4 5">
    <name type="scientific">Aeromicrobium senzhongii</name>
    <dbReference type="NCBI Taxonomy" id="2663859"/>
    <lineage>
        <taxon>Bacteria</taxon>
        <taxon>Bacillati</taxon>
        <taxon>Actinomycetota</taxon>
        <taxon>Actinomycetes</taxon>
        <taxon>Propionibacteriales</taxon>
        <taxon>Nocardioidaceae</taxon>
        <taxon>Aeromicrobium</taxon>
    </lineage>
</organism>
<dbReference type="AlphaFoldDB" id="A0A8I0EY40"/>
<comment type="caution">
    <text evidence="4">The sequence shown here is derived from an EMBL/GenBank/DDBJ whole genome shotgun (WGS) entry which is preliminary data.</text>
</comment>
<dbReference type="SUPFAM" id="SSF49265">
    <property type="entry name" value="Fibronectin type III"/>
    <property type="match status" value="1"/>
</dbReference>
<sequence>MTPLKKTSVRGLTLGTTGALVAGLIATTATPAGAAPVDVPPAKTVSGELAGPIGMEDDAAGNVYVASQNNDSVVVHRKNASGPSAPLRRISGAATDLNGPRDVALDANGFLYVSQIDGTVSVFAPNADGNVAPVKTFGTGAGPAWGVDVAGGEIYVRKSDRYNVYAPSATGATAPTERSVTGLGTGQSLAVSGSKVWVPNGTQLRAYSRSADGAGATPIQSVTNALPNTEINGLDTDAAGRVHVATFNPATVRVFAPNADGAQAPLKVLGGPASGLSLATGLTVLGNGSFAVAHFFQAKYSVFPDLFRKPVTRPGKVRALKVRGKAVSKNRKITWRAPASNGGARITAYRVIVRKGGKVLVKRTVSGSRRSLVVKRAKLRRGVDAVYVQARNAQGYGPVVKKNFRVRK</sequence>
<keyword evidence="1" id="KW-0378">Hydrolase</keyword>
<proteinExistence type="predicted"/>
<dbReference type="GO" id="GO:0000272">
    <property type="term" value="P:polysaccharide catabolic process"/>
    <property type="evidence" value="ECO:0007669"/>
    <property type="project" value="UniProtKB-KW"/>
</dbReference>
<dbReference type="InterPro" id="IPR013783">
    <property type="entry name" value="Ig-like_fold"/>
</dbReference>
<evidence type="ECO:0000313" key="5">
    <source>
        <dbReference type="Proteomes" id="UP000620591"/>
    </source>
</evidence>
<dbReference type="EMBL" id="JACTVM010000004">
    <property type="protein sequence ID" value="MBC9227345.1"/>
    <property type="molecule type" value="Genomic_DNA"/>
</dbReference>
<feature type="chain" id="PRO_5034339672" description="Fibronectin type-III domain-containing protein" evidence="3">
    <location>
        <begin position="35"/>
        <end position="408"/>
    </location>
</feature>
<keyword evidence="2" id="KW-0119">Carbohydrate metabolism</keyword>
<evidence type="ECO:0000256" key="1">
    <source>
        <dbReference type="ARBA" id="ARBA00023295"/>
    </source>
</evidence>
<dbReference type="GO" id="GO:0016798">
    <property type="term" value="F:hydrolase activity, acting on glycosyl bonds"/>
    <property type="evidence" value="ECO:0007669"/>
    <property type="project" value="UniProtKB-KW"/>
</dbReference>
<feature type="signal peptide" evidence="3">
    <location>
        <begin position="1"/>
        <end position="34"/>
    </location>
</feature>
<dbReference type="Gene3D" id="2.60.40.10">
    <property type="entry name" value="Immunoglobulins"/>
    <property type="match status" value="1"/>
</dbReference>
<evidence type="ECO:0008006" key="6">
    <source>
        <dbReference type="Google" id="ProtNLM"/>
    </source>
</evidence>
<keyword evidence="3" id="KW-0732">Signal</keyword>
<evidence type="ECO:0000313" key="4">
    <source>
        <dbReference type="EMBL" id="MBC9227345.1"/>
    </source>
</evidence>
<evidence type="ECO:0000256" key="3">
    <source>
        <dbReference type="SAM" id="SignalP"/>
    </source>
</evidence>
<dbReference type="InterPro" id="IPR003961">
    <property type="entry name" value="FN3_dom"/>
</dbReference>
<gene>
    <name evidence="4" type="ORF">IBG24_13575</name>
</gene>
<dbReference type="CDD" id="cd00063">
    <property type="entry name" value="FN3"/>
    <property type="match status" value="1"/>
</dbReference>
<name>A0A8I0EY40_9ACTN</name>
<dbReference type="Proteomes" id="UP000620591">
    <property type="component" value="Unassembled WGS sequence"/>
</dbReference>
<accession>A0A8I0EY40</accession>
<dbReference type="InterPro" id="IPR036116">
    <property type="entry name" value="FN3_sf"/>
</dbReference>
<dbReference type="RefSeq" id="WP_187769891.1">
    <property type="nucleotide sequence ID" value="NZ_JACTVM010000004.1"/>
</dbReference>
<evidence type="ECO:0000256" key="2">
    <source>
        <dbReference type="ARBA" id="ARBA00023326"/>
    </source>
</evidence>
<dbReference type="InterPro" id="IPR011042">
    <property type="entry name" value="6-blade_b-propeller_TolB-like"/>
</dbReference>
<keyword evidence="1" id="KW-0326">Glycosidase</keyword>
<reference evidence="5" key="1">
    <citation type="submission" date="2022-11" db="EMBL/GenBank/DDBJ databases">
        <title>Novel species in genus Aeromicrobium.</title>
        <authorList>
            <person name="Zhang G."/>
        </authorList>
    </citation>
    <scope>NUCLEOTIDE SEQUENCE [LARGE SCALE GENOMIC DNA]</scope>
    <source>
        <strain evidence="5">zg-636</strain>
    </source>
</reference>
<dbReference type="SUPFAM" id="SSF101898">
    <property type="entry name" value="NHL repeat"/>
    <property type="match status" value="1"/>
</dbReference>
<protein>
    <recommendedName>
        <fullName evidence="6">Fibronectin type-III domain-containing protein</fullName>
    </recommendedName>
</protein>
<dbReference type="Gene3D" id="2.120.10.30">
    <property type="entry name" value="TolB, C-terminal domain"/>
    <property type="match status" value="1"/>
</dbReference>
<keyword evidence="2" id="KW-0624">Polysaccharide degradation</keyword>